<keyword evidence="3" id="KW-1185">Reference proteome</keyword>
<gene>
    <name evidence="2" type="ORF">GCM10022261_12510</name>
</gene>
<name>A0ABP8EIG9_9MICO</name>
<proteinExistence type="predicted"/>
<feature type="region of interest" description="Disordered" evidence="1">
    <location>
        <begin position="86"/>
        <end position="110"/>
    </location>
</feature>
<reference evidence="3" key="1">
    <citation type="journal article" date="2019" name="Int. J. Syst. Evol. Microbiol.">
        <title>The Global Catalogue of Microorganisms (GCM) 10K type strain sequencing project: providing services to taxonomists for standard genome sequencing and annotation.</title>
        <authorList>
            <consortium name="The Broad Institute Genomics Platform"/>
            <consortium name="The Broad Institute Genome Sequencing Center for Infectious Disease"/>
            <person name="Wu L."/>
            <person name="Ma J."/>
        </authorList>
    </citation>
    <scope>NUCLEOTIDE SEQUENCE [LARGE SCALE GENOMIC DNA]</scope>
    <source>
        <strain evidence="3">JCM 17458</strain>
    </source>
</reference>
<evidence type="ECO:0000313" key="3">
    <source>
        <dbReference type="Proteomes" id="UP001501586"/>
    </source>
</evidence>
<comment type="caution">
    <text evidence="2">The sequence shown here is derived from an EMBL/GenBank/DDBJ whole genome shotgun (WGS) entry which is preliminary data.</text>
</comment>
<dbReference type="EMBL" id="BAABAZ010000004">
    <property type="protein sequence ID" value="GAA4283720.1"/>
    <property type="molecule type" value="Genomic_DNA"/>
</dbReference>
<sequence>MINGRRWRRTDPALPAGVVDRLKSHLGRGRSGVRAAKGADDAEAVRRARRIVNLANHGLGERGPYWWDAPEQDRRSRAEEALAELDALAEGGRAEGRGDGATSDRASSAR</sequence>
<evidence type="ECO:0008006" key="4">
    <source>
        <dbReference type="Google" id="ProtNLM"/>
    </source>
</evidence>
<accession>A0ABP8EIG9</accession>
<dbReference type="Proteomes" id="UP001501586">
    <property type="component" value="Unassembled WGS sequence"/>
</dbReference>
<evidence type="ECO:0000313" key="2">
    <source>
        <dbReference type="EMBL" id="GAA4283720.1"/>
    </source>
</evidence>
<evidence type="ECO:0000256" key="1">
    <source>
        <dbReference type="SAM" id="MobiDB-lite"/>
    </source>
</evidence>
<organism evidence="2 3">
    <name type="scientific">Brevibacterium daeguense</name>
    <dbReference type="NCBI Taxonomy" id="909936"/>
    <lineage>
        <taxon>Bacteria</taxon>
        <taxon>Bacillati</taxon>
        <taxon>Actinomycetota</taxon>
        <taxon>Actinomycetes</taxon>
        <taxon>Micrococcales</taxon>
        <taxon>Brevibacteriaceae</taxon>
        <taxon>Brevibacterium</taxon>
    </lineage>
</organism>
<protein>
    <recommendedName>
        <fullName evidence="4">Biopolymer transporter Tol</fullName>
    </recommendedName>
</protein>